<protein>
    <recommendedName>
        <fullName evidence="5">GTP cyclohydrolase 1</fullName>
        <ecNumber evidence="5">3.5.4.16</ecNumber>
    </recommendedName>
    <alternativeName>
        <fullName evidence="5">GTP cyclohydrolase I</fullName>
        <shortName evidence="5">GTP-CH-I</shortName>
    </alternativeName>
</protein>
<keyword evidence="5" id="KW-0547">Nucleotide-binding</keyword>
<name>A0ABP8B4R4_9ACTN</name>
<dbReference type="Proteomes" id="UP001501251">
    <property type="component" value="Unassembled WGS sequence"/>
</dbReference>
<comment type="similarity">
    <text evidence="5">Belongs to the GTP cyclohydrolase I family.</text>
</comment>
<dbReference type="PANTHER" id="PTHR11109">
    <property type="entry name" value="GTP CYCLOHYDROLASE I"/>
    <property type="match status" value="1"/>
</dbReference>
<dbReference type="HAMAP" id="MF_00223">
    <property type="entry name" value="FolE"/>
    <property type="match status" value="1"/>
</dbReference>
<comment type="subunit">
    <text evidence="5">Homopolymer.</text>
</comment>
<comment type="catalytic activity">
    <reaction evidence="1 5">
        <text>GTP + H2O = 7,8-dihydroneopterin 3'-triphosphate + formate + H(+)</text>
        <dbReference type="Rhea" id="RHEA:17473"/>
        <dbReference type="ChEBI" id="CHEBI:15377"/>
        <dbReference type="ChEBI" id="CHEBI:15378"/>
        <dbReference type="ChEBI" id="CHEBI:15740"/>
        <dbReference type="ChEBI" id="CHEBI:37565"/>
        <dbReference type="ChEBI" id="CHEBI:58462"/>
        <dbReference type="EC" id="3.5.4.16"/>
    </reaction>
</comment>
<dbReference type="EMBL" id="BAABAQ010000009">
    <property type="protein sequence ID" value="GAA4198136.1"/>
    <property type="molecule type" value="Genomic_DNA"/>
</dbReference>
<comment type="pathway">
    <text evidence="2 5">Cofactor biosynthesis; 7,8-dihydroneopterin triphosphate biosynthesis; 7,8-dihydroneopterin triphosphate from GTP: step 1/1.</text>
</comment>
<accession>A0ABP8B4R4</accession>
<feature type="binding site" evidence="5">
    <location>
        <position position="146"/>
    </location>
    <ligand>
        <name>Zn(2+)</name>
        <dbReference type="ChEBI" id="CHEBI:29105"/>
    </ligand>
</feature>
<gene>
    <name evidence="7" type="primary">folE_2</name>
    <name evidence="5" type="synonym">folE</name>
    <name evidence="7" type="ORF">GCM10022252_48070</name>
</gene>
<evidence type="ECO:0000256" key="3">
    <source>
        <dbReference type="ARBA" id="ARBA00022563"/>
    </source>
</evidence>
<keyword evidence="5" id="KW-0479">Metal-binding</keyword>
<keyword evidence="3 5" id="KW-0554">One-carbon metabolism</keyword>
<organism evidence="7 8">
    <name type="scientific">Streptosporangium oxazolinicum</name>
    <dbReference type="NCBI Taxonomy" id="909287"/>
    <lineage>
        <taxon>Bacteria</taxon>
        <taxon>Bacillati</taxon>
        <taxon>Actinomycetota</taxon>
        <taxon>Actinomycetes</taxon>
        <taxon>Streptosporangiales</taxon>
        <taxon>Streptosporangiaceae</taxon>
        <taxon>Streptosporangium</taxon>
    </lineage>
</organism>
<evidence type="ECO:0000256" key="5">
    <source>
        <dbReference type="HAMAP-Rule" id="MF_00223"/>
    </source>
</evidence>
<evidence type="ECO:0000313" key="7">
    <source>
        <dbReference type="EMBL" id="GAA4198136.1"/>
    </source>
</evidence>
<keyword evidence="4 5" id="KW-0378">Hydrolase</keyword>
<dbReference type="InterPro" id="IPR018234">
    <property type="entry name" value="GTP_CycHdrlase_I_CS"/>
</dbReference>
<dbReference type="PANTHER" id="PTHR11109:SF7">
    <property type="entry name" value="GTP CYCLOHYDROLASE 1"/>
    <property type="match status" value="1"/>
</dbReference>
<dbReference type="InterPro" id="IPR001474">
    <property type="entry name" value="GTP_CycHdrlase_I"/>
</dbReference>
<dbReference type="Gene3D" id="3.30.1130.10">
    <property type="match status" value="1"/>
</dbReference>
<keyword evidence="5" id="KW-0862">Zinc</keyword>
<evidence type="ECO:0000256" key="1">
    <source>
        <dbReference type="ARBA" id="ARBA00001052"/>
    </source>
</evidence>
<dbReference type="InterPro" id="IPR020602">
    <property type="entry name" value="GTP_CycHdrlase_I_dom"/>
</dbReference>
<evidence type="ECO:0000313" key="8">
    <source>
        <dbReference type="Proteomes" id="UP001501251"/>
    </source>
</evidence>
<dbReference type="InterPro" id="IPR043133">
    <property type="entry name" value="GTP-CH-I_C/QueF"/>
</dbReference>
<dbReference type="Pfam" id="PF01227">
    <property type="entry name" value="GTP_cyclohydroI"/>
    <property type="match status" value="1"/>
</dbReference>
<dbReference type="PROSITE" id="PS00860">
    <property type="entry name" value="GTP_CYCLOHYDROL_1_2"/>
    <property type="match status" value="1"/>
</dbReference>
<dbReference type="EC" id="3.5.4.16" evidence="5"/>
<feature type="binding site" evidence="5">
    <location>
        <position position="78"/>
    </location>
    <ligand>
        <name>Zn(2+)</name>
        <dbReference type="ChEBI" id="CHEBI:29105"/>
    </ligand>
</feature>
<evidence type="ECO:0000259" key="6">
    <source>
        <dbReference type="Pfam" id="PF01227"/>
    </source>
</evidence>
<proteinExistence type="inferred from homology"/>
<comment type="caution">
    <text evidence="7">The sequence shown here is derived from an EMBL/GenBank/DDBJ whole genome shotgun (WGS) entry which is preliminary data.</text>
</comment>
<feature type="binding site" evidence="5">
    <location>
        <position position="75"/>
    </location>
    <ligand>
        <name>Zn(2+)</name>
        <dbReference type="ChEBI" id="CHEBI:29105"/>
    </ligand>
</feature>
<dbReference type="Gene3D" id="1.10.286.10">
    <property type="match status" value="1"/>
</dbReference>
<reference evidence="8" key="1">
    <citation type="journal article" date="2019" name="Int. J. Syst. Evol. Microbiol.">
        <title>The Global Catalogue of Microorganisms (GCM) 10K type strain sequencing project: providing services to taxonomists for standard genome sequencing and annotation.</title>
        <authorList>
            <consortium name="The Broad Institute Genomics Platform"/>
            <consortium name="The Broad Institute Genome Sequencing Center for Infectious Disease"/>
            <person name="Wu L."/>
            <person name="Ma J."/>
        </authorList>
    </citation>
    <scope>NUCLEOTIDE SEQUENCE [LARGE SCALE GENOMIC DNA]</scope>
    <source>
        <strain evidence="8">JCM 17388</strain>
    </source>
</reference>
<feature type="domain" description="GTP cyclohydrolase I" evidence="6">
    <location>
        <begin position="9"/>
        <end position="180"/>
    </location>
</feature>
<sequence>MTMDITRVEQLYRELLVAFGEDPDREGLRDTPRRAAGFWRDFLGYDAGRTDTAFAQEITGDHLVLVSGIRSWSMCEHHLLPIDLGVTIGYVPASSVLGLSKLVRITEMAARRLQVQERIVERIAAEVMKVTGSADVAVTGVGHHLCMSMRGVRSAGARTVTQSWHGRFPHDPHLAARMLSGTSEGKS</sequence>
<evidence type="ECO:0000256" key="2">
    <source>
        <dbReference type="ARBA" id="ARBA00005080"/>
    </source>
</evidence>
<dbReference type="InterPro" id="IPR043134">
    <property type="entry name" value="GTP-CH-I_N"/>
</dbReference>
<evidence type="ECO:0000256" key="4">
    <source>
        <dbReference type="ARBA" id="ARBA00022801"/>
    </source>
</evidence>
<keyword evidence="5" id="KW-0342">GTP-binding</keyword>
<dbReference type="NCBIfam" id="NF006826">
    <property type="entry name" value="PRK09347.1-3"/>
    <property type="match status" value="1"/>
</dbReference>
<keyword evidence="8" id="KW-1185">Reference proteome</keyword>
<dbReference type="SUPFAM" id="SSF55620">
    <property type="entry name" value="Tetrahydrobiopterin biosynthesis enzymes-like"/>
    <property type="match status" value="1"/>
</dbReference>